<dbReference type="Proteomes" id="UP000054560">
    <property type="component" value="Unassembled WGS sequence"/>
</dbReference>
<evidence type="ECO:0000313" key="1">
    <source>
        <dbReference type="EMBL" id="KNC72281.1"/>
    </source>
</evidence>
<dbReference type="GeneID" id="25915671"/>
<protein>
    <submittedName>
        <fullName evidence="1">Uncharacterized protein</fullName>
    </submittedName>
</protein>
<dbReference type="RefSeq" id="XP_014146183.1">
    <property type="nucleotide sequence ID" value="XM_014290708.1"/>
</dbReference>
<feature type="non-terminal residue" evidence="1">
    <location>
        <position position="67"/>
    </location>
</feature>
<dbReference type="EMBL" id="KQ247305">
    <property type="protein sequence ID" value="KNC72281.1"/>
    <property type="molecule type" value="Genomic_DNA"/>
</dbReference>
<gene>
    <name evidence="1" type="ORF">SARC_15167</name>
</gene>
<reference evidence="1 2" key="1">
    <citation type="submission" date="2011-02" db="EMBL/GenBank/DDBJ databases">
        <title>The Genome Sequence of Sphaeroforma arctica JP610.</title>
        <authorList>
            <consortium name="The Broad Institute Genome Sequencing Platform"/>
            <person name="Russ C."/>
            <person name="Cuomo C."/>
            <person name="Young S.K."/>
            <person name="Zeng Q."/>
            <person name="Gargeya S."/>
            <person name="Alvarado L."/>
            <person name="Berlin A."/>
            <person name="Chapman S.B."/>
            <person name="Chen Z."/>
            <person name="Freedman E."/>
            <person name="Gellesch M."/>
            <person name="Goldberg J."/>
            <person name="Griggs A."/>
            <person name="Gujja S."/>
            <person name="Heilman E."/>
            <person name="Heiman D."/>
            <person name="Howarth C."/>
            <person name="Mehta T."/>
            <person name="Neiman D."/>
            <person name="Pearson M."/>
            <person name="Roberts A."/>
            <person name="Saif S."/>
            <person name="Shea T."/>
            <person name="Shenoy N."/>
            <person name="Sisk P."/>
            <person name="Stolte C."/>
            <person name="Sykes S."/>
            <person name="White J."/>
            <person name="Yandava C."/>
            <person name="Burger G."/>
            <person name="Gray M.W."/>
            <person name="Holland P.W.H."/>
            <person name="King N."/>
            <person name="Lang F.B.F."/>
            <person name="Roger A.J."/>
            <person name="Ruiz-Trillo I."/>
            <person name="Haas B."/>
            <person name="Nusbaum C."/>
            <person name="Birren B."/>
        </authorList>
    </citation>
    <scope>NUCLEOTIDE SEQUENCE [LARGE SCALE GENOMIC DNA]</scope>
    <source>
        <strain evidence="1 2">JP610</strain>
    </source>
</reference>
<evidence type="ECO:0000313" key="2">
    <source>
        <dbReference type="Proteomes" id="UP000054560"/>
    </source>
</evidence>
<organism evidence="1 2">
    <name type="scientific">Sphaeroforma arctica JP610</name>
    <dbReference type="NCBI Taxonomy" id="667725"/>
    <lineage>
        <taxon>Eukaryota</taxon>
        <taxon>Ichthyosporea</taxon>
        <taxon>Ichthyophonida</taxon>
        <taxon>Sphaeroforma</taxon>
    </lineage>
</organism>
<proteinExistence type="predicted"/>
<sequence>MMGRDFNGQKRLELQDRVLSLLESEKGTETIVRDAVAAVRNRSAQLEQQTRANIRREDVPFLPVGSQ</sequence>
<keyword evidence="2" id="KW-1185">Reference proteome</keyword>
<name>A0A0L0F6T3_9EUKA</name>
<accession>A0A0L0F6T3</accession>
<dbReference type="AlphaFoldDB" id="A0A0L0F6T3"/>